<gene>
    <name evidence="10" type="ORF">OHK93_008771</name>
</gene>
<evidence type="ECO:0000256" key="7">
    <source>
        <dbReference type="PROSITE-ProRule" id="PRU00042"/>
    </source>
</evidence>
<comment type="caution">
    <text evidence="10">The sequence shown here is derived from an EMBL/GenBank/DDBJ whole genome shotgun (WGS) entry which is preliminary data.</text>
</comment>
<evidence type="ECO:0000259" key="9">
    <source>
        <dbReference type="PROSITE" id="PS50157"/>
    </source>
</evidence>
<dbReference type="InterPro" id="IPR050888">
    <property type="entry name" value="ZnF_C2H2-type_TF"/>
</dbReference>
<feature type="compositionally biased region" description="Polar residues" evidence="8">
    <location>
        <begin position="117"/>
        <end position="156"/>
    </location>
</feature>
<dbReference type="Gene3D" id="3.30.160.60">
    <property type="entry name" value="Classic Zinc Finger"/>
    <property type="match status" value="1"/>
</dbReference>
<feature type="compositionally biased region" description="Polar residues" evidence="8">
    <location>
        <begin position="477"/>
        <end position="488"/>
    </location>
</feature>
<evidence type="ECO:0000256" key="4">
    <source>
        <dbReference type="ARBA" id="ARBA00022771"/>
    </source>
</evidence>
<evidence type="ECO:0000256" key="1">
    <source>
        <dbReference type="ARBA" id="ARBA00004123"/>
    </source>
</evidence>
<feature type="compositionally biased region" description="Polar residues" evidence="8">
    <location>
        <begin position="536"/>
        <end position="556"/>
    </location>
</feature>
<dbReference type="InterPro" id="IPR036236">
    <property type="entry name" value="Znf_C2H2_sf"/>
</dbReference>
<keyword evidence="4 7" id="KW-0863">Zinc-finger</keyword>
<feature type="domain" description="C2H2-type" evidence="9">
    <location>
        <begin position="332"/>
        <end position="359"/>
    </location>
</feature>
<feature type="region of interest" description="Disordered" evidence="8">
    <location>
        <begin position="1"/>
        <end position="224"/>
    </location>
</feature>
<feature type="compositionally biased region" description="Pro residues" evidence="8">
    <location>
        <begin position="595"/>
        <end position="609"/>
    </location>
</feature>
<feature type="compositionally biased region" description="Polar residues" evidence="8">
    <location>
        <begin position="9"/>
        <end position="19"/>
    </location>
</feature>
<evidence type="ECO:0000256" key="6">
    <source>
        <dbReference type="ARBA" id="ARBA00023242"/>
    </source>
</evidence>
<dbReference type="SUPFAM" id="SSF57667">
    <property type="entry name" value="beta-beta-alpha zinc fingers"/>
    <property type="match status" value="1"/>
</dbReference>
<keyword evidence="3" id="KW-0677">Repeat</keyword>
<dbReference type="AlphaFoldDB" id="A0AA43QN23"/>
<dbReference type="EMBL" id="JAPUFD010000009">
    <property type="protein sequence ID" value="MDI1489492.1"/>
    <property type="molecule type" value="Genomic_DNA"/>
</dbReference>
<dbReference type="InterPro" id="IPR013087">
    <property type="entry name" value="Znf_C2H2_type"/>
</dbReference>
<dbReference type="PROSITE" id="PS00028">
    <property type="entry name" value="ZINC_FINGER_C2H2_1"/>
    <property type="match status" value="2"/>
</dbReference>
<proteinExistence type="predicted"/>
<name>A0AA43QN23_9LECA</name>
<keyword evidence="2" id="KW-0479">Metal-binding</keyword>
<dbReference type="GO" id="GO:0008270">
    <property type="term" value="F:zinc ion binding"/>
    <property type="evidence" value="ECO:0007669"/>
    <property type="project" value="UniProtKB-KW"/>
</dbReference>
<evidence type="ECO:0000256" key="3">
    <source>
        <dbReference type="ARBA" id="ARBA00022737"/>
    </source>
</evidence>
<protein>
    <recommendedName>
        <fullName evidence="9">C2H2-type domain-containing protein</fullName>
    </recommendedName>
</protein>
<evidence type="ECO:0000256" key="5">
    <source>
        <dbReference type="ARBA" id="ARBA00022833"/>
    </source>
</evidence>
<comment type="subcellular location">
    <subcellularLocation>
        <location evidence="1">Nucleus</location>
    </subcellularLocation>
</comment>
<evidence type="ECO:0000256" key="8">
    <source>
        <dbReference type="SAM" id="MobiDB-lite"/>
    </source>
</evidence>
<feature type="domain" description="C2H2-type" evidence="9">
    <location>
        <begin position="385"/>
        <end position="413"/>
    </location>
</feature>
<organism evidence="10 11">
    <name type="scientific">Ramalina farinacea</name>
    <dbReference type="NCBI Taxonomy" id="258253"/>
    <lineage>
        <taxon>Eukaryota</taxon>
        <taxon>Fungi</taxon>
        <taxon>Dikarya</taxon>
        <taxon>Ascomycota</taxon>
        <taxon>Pezizomycotina</taxon>
        <taxon>Lecanoromycetes</taxon>
        <taxon>OSLEUM clade</taxon>
        <taxon>Lecanoromycetidae</taxon>
        <taxon>Lecanorales</taxon>
        <taxon>Lecanorineae</taxon>
        <taxon>Ramalinaceae</taxon>
        <taxon>Ramalina</taxon>
    </lineage>
</organism>
<evidence type="ECO:0000256" key="2">
    <source>
        <dbReference type="ARBA" id="ARBA00022723"/>
    </source>
</evidence>
<dbReference type="PROSITE" id="PS50157">
    <property type="entry name" value="ZINC_FINGER_C2H2_2"/>
    <property type="match status" value="2"/>
</dbReference>
<accession>A0AA43QN23</accession>
<feature type="region of interest" description="Disordered" evidence="8">
    <location>
        <begin position="466"/>
        <end position="556"/>
    </location>
</feature>
<evidence type="ECO:0000313" key="10">
    <source>
        <dbReference type="EMBL" id="MDI1489492.1"/>
    </source>
</evidence>
<dbReference type="PANTHER" id="PTHR24406">
    <property type="entry name" value="TRANSCRIPTIONAL REPRESSOR CTCFL-RELATED"/>
    <property type="match status" value="1"/>
</dbReference>
<reference evidence="10" key="1">
    <citation type="journal article" date="2023" name="Genome Biol. Evol.">
        <title>First Whole Genome Sequence and Flow Cytometry Genome Size Data for the Lichen-Forming Fungus Ramalina farinacea (Ascomycota).</title>
        <authorList>
            <person name="Llewellyn T."/>
            <person name="Mian S."/>
            <person name="Hill R."/>
            <person name="Leitch I.J."/>
            <person name="Gaya E."/>
        </authorList>
    </citation>
    <scope>NUCLEOTIDE SEQUENCE</scope>
    <source>
        <strain evidence="10">LIQ254RAFAR</strain>
    </source>
</reference>
<feature type="region of interest" description="Disordered" evidence="8">
    <location>
        <begin position="568"/>
        <end position="614"/>
    </location>
</feature>
<keyword evidence="5" id="KW-0862">Zinc</keyword>
<keyword evidence="11" id="KW-1185">Reference proteome</keyword>
<sequence length="771" mass="82847">MADRRRQHVNSTAGWNNFAKTEAANYGKPPPKQSKAPSNQGQALSDAALASINRVLTPHERAQATGQKPPAPTKMAWNKAATPAPKPQPPNLMDALNKPATPAPKSQPPNLMDDLSTPGNDVTSVTSAALSPNGKSHNGGSYAGSTANGTASQKSAASIKVPPAPKASAWNKGPPASTTAASTTAASTSAWSKGPPANSSAWSKGPPAASKDTKENSALPPHLRLKDLKKADAGASKSDLSSSVNKFLDNVPTPRVSTPPAIDQPLMAAQYKMEHMAPKPAPARVEAENPRQNRVRYPGEVVRSSAPTGRKSSSAPMNTGVAAKSANVAASFPCLYADCGMGFTDERALKDHKFYEHDGYCKVCDIDTEDEQSLLLHKISSLKHITCQFCGKDFRSEAGRDRHEKLAHAPTMDVKCIGCGTLFSRGAGLINHILSNQCPDPRGQMRESKLRENRVKAAIYAHEVTHEPFYNDDESDAASSTDNESTDSGVKLSLMDAGISESDLQSERSRGFGQDEEDLMDMSSTVADGSDRSDAGSATTERGSPRNSIALQSGKQTDSIIQGLEKMKVSQGKSTAPPATGPWAKGAKALFPNAKPTPAPADYKPPSPDPFRNNRRQFSKEYQVTVPRGNRMRSDWDGYEFEKDLSGGDWRCPFAGCLHSSSNLETLKNHITSGVHVGTDYQCIKCLKRFDRDDKTGQHPLVRLVQHMETSNVKCGIRDTGRFGHIMHIISGGFLGVEHDDDGVAHVREVDEPNPQVPVTDDFDTRDAPEF</sequence>
<dbReference type="Pfam" id="PF24666">
    <property type="entry name" value="zf-C2H2_fungi_2"/>
    <property type="match status" value="1"/>
</dbReference>
<dbReference type="SMART" id="SM00355">
    <property type="entry name" value="ZnF_C2H2"/>
    <property type="match status" value="4"/>
</dbReference>
<keyword evidence="6" id="KW-0539">Nucleus</keyword>
<dbReference type="Proteomes" id="UP001161017">
    <property type="component" value="Unassembled WGS sequence"/>
</dbReference>
<dbReference type="GO" id="GO:0005634">
    <property type="term" value="C:nucleus"/>
    <property type="evidence" value="ECO:0007669"/>
    <property type="project" value="UniProtKB-SubCell"/>
</dbReference>
<feature type="compositionally biased region" description="Low complexity" evidence="8">
    <location>
        <begin position="176"/>
        <end position="190"/>
    </location>
</feature>
<evidence type="ECO:0000313" key="11">
    <source>
        <dbReference type="Proteomes" id="UP001161017"/>
    </source>
</evidence>